<keyword evidence="4" id="KW-0762">Sugar transport</keyword>
<dbReference type="SUPFAM" id="SSF55804">
    <property type="entry name" value="Phoshotransferase/anion transport protein"/>
    <property type="match status" value="1"/>
</dbReference>
<dbReference type="PROSITE" id="PS51372">
    <property type="entry name" value="PRD_2"/>
    <property type="match status" value="1"/>
</dbReference>
<dbReference type="InterPro" id="IPR016152">
    <property type="entry name" value="PTrfase/Anion_transptr"/>
</dbReference>
<proteinExistence type="predicted"/>
<gene>
    <name evidence="4" type="ORF">H9871_01725</name>
</gene>
<dbReference type="Pfam" id="PF08279">
    <property type="entry name" value="HTH_11"/>
    <property type="match status" value="1"/>
</dbReference>
<evidence type="ECO:0000313" key="5">
    <source>
        <dbReference type="Proteomes" id="UP000824151"/>
    </source>
</evidence>
<dbReference type="Proteomes" id="UP000824151">
    <property type="component" value="Unassembled WGS sequence"/>
</dbReference>
<dbReference type="Pfam" id="PF00874">
    <property type="entry name" value="PRD"/>
    <property type="match status" value="1"/>
</dbReference>
<dbReference type="InterPro" id="IPR050661">
    <property type="entry name" value="BglG_antiterminators"/>
</dbReference>
<dbReference type="EMBL" id="DXGD01000065">
    <property type="protein sequence ID" value="HIW98841.1"/>
    <property type="molecule type" value="Genomic_DNA"/>
</dbReference>
<dbReference type="InterPro" id="IPR036634">
    <property type="entry name" value="PRD_sf"/>
</dbReference>
<dbReference type="Gene3D" id="1.10.1790.10">
    <property type="entry name" value="PRD domain"/>
    <property type="match status" value="1"/>
</dbReference>
<dbReference type="Gene3D" id="3.40.930.10">
    <property type="entry name" value="Mannitol-specific EII, Chain A"/>
    <property type="match status" value="1"/>
</dbReference>
<dbReference type="InterPro" id="IPR036388">
    <property type="entry name" value="WH-like_DNA-bd_sf"/>
</dbReference>
<keyword evidence="4" id="KW-0813">Transport</keyword>
<organism evidence="4 5">
    <name type="scientific">Candidatus Nesterenkonia stercoripullorum</name>
    <dbReference type="NCBI Taxonomy" id="2838701"/>
    <lineage>
        <taxon>Bacteria</taxon>
        <taxon>Bacillati</taxon>
        <taxon>Actinomycetota</taxon>
        <taxon>Actinomycetes</taxon>
        <taxon>Micrococcales</taxon>
        <taxon>Micrococcaceae</taxon>
        <taxon>Nesterenkonia</taxon>
    </lineage>
</organism>
<dbReference type="InterPro" id="IPR036390">
    <property type="entry name" value="WH_DNA-bd_sf"/>
</dbReference>
<evidence type="ECO:0000259" key="3">
    <source>
        <dbReference type="PROSITE" id="PS51372"/>
    </source>
</evidence>
<accession>A0A9D1S2N8</accession>
<evidence type="ECO:0000256" key="1">
    <source>
        <dbReference type="ARBA" id="ARBA00022737"/>
    </source>
</evidence>
<dbReference type="InterPro" id="IPR002178">
    <property type="entry name" value="PTS_EIIA_type-2_dom"/>
</dbReference>
<protein>
    <submittedName>
        <fullName evidence="4">PTS sugar transporter subunit IIA</fullName>
    </submittedName>
</protein>
<dbReference type="InterPro" id="IPR011608">
    <property type="entry name" value="PRD"/>
</dbReference>
<dbReference type="Gene3D" id="1.10.10.10">
    <property type="entry name" value="Winged helix-like DNA-binding domain superfamily/Winged helix DNA-binding domain"/>
    <property type="match status" value="1"/>
</dbReference>
<reference evidence="4" key="1">
    <citation type="journal article" date="2021" name="PeerJ">
        <title>Extensive microbial diversity within the chicken gut microbiome revealed by metagenomics and culture.</title>
        <authorList>
            <person name="Gilroy R."/>
            <person name="Ravi A."/>
            <person name="Getino M."/>
            <person name="Pursley I."/>
            <person name="Horton D.L."/>
            <person name="Alikhan N.F."/>
            <person name="Baker D."/>
            <person name="Gharbi K."/>
            <person name="Hall N."/>
            <person name="Watson M."/>
            <person name="Adriaenssens E.M."/>
            <person name="Foster-Nyarko E."/>
            <person name="Jarju S."/>
            <person name="Secka A."/>
            <person name="Antonio M."/>
            <person name="Oren A."/>
            <person name="Chaudhuri R.R."/>
            <person name="La Ragione R."/>
            <person name="Hildebrand F."/>
            <person name="Pallen M.J."/>
        </authorList>
    </citation>
    <scope>NUCLEOTIDE SEQUENCE</scope>
    <source>
        <strain evidence="4">ChiHejej3B27-3195</strain>
    </source>
</reference>
<dbReference type="PANTHER" id="PTHR30185">
    <property type="entry name" value="CRYPTIC BETA-GLUCOSIDE BGL OPERON ANTITERMINATOR"/>
    <property type="match status" value="1"/>
</dbReference>
<dbReference type="SUPFAM" id="SSF46785">
    <property type="entry name" value="Winged helix' DNA-binding domain"/>
    <property type="match status" value="1"/>
</dbReference>
<feature type="domain" description="PRD" evidence="3">
    <location>
        <begin position="286"/>
        <end position="392"/>
    </location>
</feature>
<dbReference type="PROSITE" id="PS51094">
    <property type="entry name" value="PTS_EIIA_TYPE_2"/>
    <property type="match status" value="1"/>
</dbReference>
<name>A0A9D1S2N8_9MICC</name>
<dbReference type="Pfam" id="PF00359">
    <property type="entry name" value="PTS_EIIA_2"/>
    <property type="match status" value="1"/>
</dbReference>
<sequence>MVSRNRQDQLIGILLRYDGWVTAAELADRLGVTPRSVRTYISQINARSGEGTAISSGPAGYHPNHSLLAEARPERTAGEPNQRLHRLARALLHSTPGVDIRSTAVSMHVSEATIESDVVRLRNLLDGTALRLERAGTRMVLSGEELAKRRLVSQLAHEEMIHGALNAEALRRAAGLEHVDPDAFAAFREELVSRLAAAGYYVNELGSADVLLHVAIAVDRVRQGRVLRSGADADRPASQARLAEMIAELTVHHFGVELGTGDAEHLAMLTLTRIVAPAGEAQAGAEVGPGIAEAVRTAVEHASAEYLVDLAQPDFLQRLSLHVHNLVQRARDHAWVRNPLTHSVKSAYPMVFQVAVAIASDIARALEITIHDDEIAYIAMHVGGRIEASNRTGTVLTATILCPGYYELHELLRSRVDRSLGSSIEVVRVETRTDPDFSSIDTDLILTTIAPPEPDERTVVLPPFVSEADMERISAVAARRRRSKRLTRLRSQLAQYLSEDAFLRPLPASGEEATIRRLAEPLLERGVIEQSYVEQTIDRERLSSTAFTDALAVPHALHMSASRTAISIGVAENSVPWGENRVQVVALVAFSDSDRQAFQTIFEQLVEVFHERDSVQRILRRGTDFPRFLDELVAVIDG</sequence>
<reference evidence="4" key="2">
    <citation type="submission" date="2021-04" db="EMBL/GenBank/DDBJ databases">
        <authorList>
            <person name="Gilroy R."/>
        </authorList>
    </citation>
    <scope>NUCLEOTIDE SEQUENCE</scope>
    <source>
        <strain evidence="4">ChiHejej3B27-3195</strain>
    </source>
</reference>
<evidence type="ECO:0000259" key="2">
    <source>
        <dbReference type="PROSITE" id="PS51094"/>
    </source>
</evidence>
<comment type="caution">
    <text evidence="4">The sequence shown here is derived from an EMBL/GenBank/DDBJ whole genome shotgun (WGS) entry which is preliminary data.</text>
</comment>
<dbReference type="AlphaFoldDB" id="A0A9D1S2N8"/>
<dbReference type="InterPro" id="IPR013196">
    <property type="entry name" value="HTH_11"/>
</dbReference>
<evidence type="ECO:0000313" key="4">
    <source>
        <dbReference type="EMBL" id="HIW98841.1"/>
    </source>
</evidence>
<keyword evidence="1" id="KW-0677">Repeat</keyword>
<dbReference type="GO" id="GO:0006355">
    <property type="term" value="P:regulation of DNA-templated transcription"/>
    <property type="evidence" value="ECO:0007669"/>
    <property type="project" value="InterPro"/>
</dbReference>
<feature type="domain" description="PTS EIIA type-2" evidence="2">
    <location>
        <begin position="495"/>
        <end position="638"/>
    </location>
</feature>
<dbReference type="SUPFAM" id="SSF63520">
    <property type="entry name" value="PTS-regulatory domain, PRD"/>
    <property type="match status" value="1"/>
</dbReference>
<dbReference type="PANTHER" id="PTHR30185:SF12">
    <property type="entry name" value="TRANSCRIPTIONAL REGULATOR MANR"/>
    <property type="match status" value="1"/>
</dbReference>